<dbReference type="Pfam" id="PF11148">
    <property type="entry name" value="DUF2922"/>
    <property type="match status" value="1"/>
</dbReference>
<dbReference type="EMBL" id="ADLT01000037">
    <property type="protein sequence ID" value="EHO62952.1"/>
    <property type="molecule type" value="Genomic_DNA"/>
</dbReference>
<evidence type="ECO:0000313" key="1">
    <source>
        <dbReference type="EMBL" id="EHO62952.1"/>
    </source>
</evidence>
<dbReference type="RefSeq" id="WP_008859626.1">
    <property type="nucleotide sequence ID" value="NZ_JH591188.1"/>
</dbReference>
<dbReference type="STRING" id="742743.HMPREF9453_01131"/>
<reference evidence="1 2" key="1">
    <citation type="submission" date="2011-11" db="EMBL/GenBank/DDBJ databases">
        <title>The Genome Sequence of Dialister succinatiphilus YIT 11850.</title>
        <authorList>
            <consortium name="The Broad Institute Genome Sequencing Platform"/>
            <person name="Earl A."/>
            <person name="Ward D."/>
            <person name="Feldgarden M."/>
            <person name="Gevers D."/>
            <person name="Morotomi M."/>
            <person name="Young S.K."/>
            <person name="Zeng Q."/>
            <person name="Gargeya S."/>
            <person name="Fitzgerald M."/>
            <person name="Haas B."/>
            <person name="Abouelleil A."/>
            <person name="Alvarado L."/>
            <person name="Arachchi H.M."/>
            <person name="Berlin A."/>
            <person name="Brown A."/>
            <person name="Chapman S.B."/>
            <person name="Dunbar C."/>
            <person name="Gearin G."/>
            <person name="Goldberg J."/>
            <person name="Griggs A."/>
            <person name="Gujja S."/>
            <person name="Heiman D."/>
            <person name="Howarth C."/>
            <person name="Lui A."/>
            <person name="MacDonald P.J.P."/>
            <person name="Montmayeur A."/>
            <person name="Murphy C."/>
            <person name="Neiman D."/>
            <person name="Pearson M."/>
            <person name="Priest M."/>
            <person name="Roberts A."/>
            <person name="Saif S."/>
            <person name="Shea T."/>
            <person name="Sisk P."/>
            <person name="Stolte C."/>
            <person name="Sykes S."/>
            <person name="Wortman J."/>
            <person name="Nusbaum C."/>
            <person name="Birren B."/>
        </authorList>
    </citation>
    <scope>NUCLEOTIDE SEQUENCE [LARGE SCALE GENOMIC DNA]</scope>
    <source>
        <strain evidence="1 2">YIT 11850</strain>
    </source>
</reference>
<dbReference type="InterPro" id="IPR021321">
    <property type="entry name" value="DUF2922"/>
</dbReference>
<dbReference type="OrthoDB" id="9795264at2"/>
<keyword evidence="2" id="KW-1185">Reference proteome</keyword>
<proteinExistence type="predicted"/>
<dbReference type="GeneID" id="98911191"/>
<name>H1D0J3_9FIRM</name>
<dbReference type="HOGENOM" id="CLU_203787_0_0_9"/>
<dbReference type="Proteomes" id="UP000003277">
    <property type="component" value="Unassembled WGS sequence"/>
</dbReference>
<comment type="caution">
    <text evidence="1">The sequence shown here is derived from an EMBL/GenBank/DDBJ whole genome shotgun (WGS) entry which is preliminary data.</text>
</comment>
<protein>
    <recommendedName>
        <fullName evidence="3">DUF2922 domain-containing protein</fullName>
    </recommendedName>
</protein>
<gene>
    <name evidence="1" type="ORF">HMPREF9453_01131</name>
</gene>
<accession>H1D0J3</accession>
<dbReference type="PATRIC" id="fig|742743.3.peg.1146"/>
<dbReference type="AlphaFoldDB" id="H1D0J3"/>
<evidence type="ECO:0008006" key="3">
    <source>
        <dbReference type="Google" id="ProtNLM"/>
    </source>
</evidence>
<evidence type="ECO:0000313" key="2">
    <source>
        <dbReference type="Proteomes" id="UP000003277"/>
    </source>
</evidence>
<organism evidence="1 2">
    <name type="scientific">Dialister succinatiphilus YIT 11850</name>
    <dbReference type="NCBI Taxonomy" id="742743"/>
    <lineage>
        <taxon>Bacteria</taxon>
        <taxon>Bacillati</taxon>
        <taxon>Bacillota</taxon>
        <taxon>Negativicutes</taxon>
        <taxon>Veillonellales</taxon>
        <taxon>Veillonellaceae</taxon>
        <taxon>Dialister</taxon>
    </lineage>
</organism>
<sequence length="68" mass="7135">MKNLALVFKTNSKSTMTITLANPRDNVTLDEVKAAAAKMIPVLVTSAGADVTGLEKATVITTSEEELA</sequence>